<dbReference type="InterPro" id="IPR001872">
    <property type="entry name" value="Peptidase_A8"/>
</dbReference>
<keyword evidence="3 9" id="KW-0645">Protease</keyword>
<keyword evidence="5 9" id="KW-0064">Aspartyl protease</keyword>
<dbReference type="STRING" id="1423738.FC84_GL001416"/>
<evidence type="ECO:0000313" key="13">
    <source>
        <dbReference type="Proteomes" id="UP000051813"/>
    </source>
</evidence>
<dbReference type="EC" id="3.4.23.36" evidence="9"/>
<gene>
    <name evidence="9" type="primary">lspA</name>
    <name evidence="12" type="ORF">FC84_GL001416</name>
</gene>
<dbReference type="NCBIfam" id="TIGR00077">
    <property type="entry name" value="lspA"/>
    <property type="match status" value="1"/>
</dbReference>
<keyword evidence="2 9" id="KW-1003">Cell membrane</keyword>
<comment type="function">
    <text evidence="9 10">This protein specifically catalyzes the removal of signal peptides from prolipoproteins.</text>
</comment>
<evidence type="ECO:0000256" key="6">
    <source>
        <dbReference type="ARBA" id="ARBA00022801"/>
    </source>
</evidence>
<keyword evidence="8 9" id="KW-0472">Membrane</keyword>
<dbReference type="PRINTS" id="PR00781">
    <property type="entry name" value="LIPOSIGPTASE"/>
</dbReference>
<keyword evidence="7 9" id="KW-1133">Transmembrane helix</keyword>
<evidence type="ECO:0000256" key="11">
    <source>
        <dbReference type="RuleBase" id="RU004181"/>
    </source>
</evidence>
<keyword evidence="6 9" id="KW-0378">Hydrolase</keyword>
<dbReference type="Proteomes" id="UP000051813">
    <property type="component" value="Unassembled WGS sequence"/>
</dbReference>
<accession>A0A0R2BSQ4</accession>
<comment type="caution">
    <text evidence="12">The sequence shown here is derived from an EMBL/GenBank/DDBJ whole genome shotgun (WGS) entry which is preliminary data.</text>
</comment>
<comment type="similarity">
    <text evidence="1 9 11">Belongs to the peptidase A8 family.</text>
</comment>
<proteinExistence type="inferred from homology"/>
<dbReference type="GO" id="GO:0005886">
    <property type="term" value="C:plasma membrane"/>
    <property type="evidence" value="ECO:0007669"/>
    <property type="project" value="UniProtKB-SubCell"/>
</dbReference>
<feature type="transmembrane region" description="Helical" evidence="9">
    <location>
        <begin position="87"/>
        <end position="105"/>
    </location>
</feature>
<name>A0A0R2BSQ4_9LACO</name>
<feature type="active site" evidence="9">
    <location>
        <position position="131"/>
    </location>
</feature>
<evidence type="ECO:0000256" key="2">
    <source>
        <dbReference type="ARBA" id="ARBA00022475"/>
    </source>
</evidence>
<comment type="catalytic activity">
    <reaction evidence="9 10">
        <text>Release of signal peptides from bacterial membrane prolipoproteins. Hydrolyzes -Xaa-Yaa-Zaa-|-(S,diacylglyceryl)Cys-, in which Xaa is hydrophobic (preferably Leu), and Yaa (Ala or Ser) and Zaa (Gly or Ala) have small, neutral side chains.</text>
        <dbReference type="EC" id="3.4.23.36"/>
    </reaction>
</comment>
<keyword evidence="13" id="KW-1185">Reference proteome</keyword>
<dbReference type="HAMAP" id="MF_00161">
    <property type="entry name" value="LspA"/>
    <property type="match status" value="1"/>
</dbReference>
<dbReference type="PANTHER" id="PTHR33695:SF1">
    <property type="entry name" value="LIPOPROTEIN SIGNAL PEPTIDASE"/>
    <property type="match status" value="1"/>
</dbReference>
<dbReference type="Pfam" id="PF01252">
    <property type="entry name" value="Peptidase_A8"/>
    <property type="match status" value="1"/>
</dbReference>
<dbReference type="GO" id="GO:0004190">
    <property type="term" value="F:aspartic-type endopeptidase activity"/>
    <property type="evidence" value="ECO:0007669"/>
    <property type="project" value="UniProtKB-UniRule"/>
</dbReference>
<dbReference type="PANTHER" id="PTHR33695">
    <property type="entry name" value="LIPOPROTEIN SIGNAL PEPTIDASE"/>
    <property type="match status" value="1"/>
</dbReference>
<evidence type="ECO:0000313" key="12">
    <source>
        <dbReference type="EMBL" id="KRM79243.1"/>
    </source>
</evidence>
<dbReference type="AlphaFoldDB" id="A0A0R2BSQ4"/>
<comment type="pathway">
    <text evidence="9">Protein modification; lipoprotein biosynthesis (signal peptide cleavage).</text>
</comment>
<evidence type="ECO:0000256" key="1">
    <source>
        <dbReference type="ARBA" id="ARBA00006139"/>
    </source>
</evidence>
<dbReference type="EMBL" id="AYYK01000004">
    <property type="protein sequence ID" value="KRM79243.1"/>
    <property type="molecule type" value="Genomic_DNA"/>
</dbReference>
<dbReference type="PATRIC" id="fig|1423738.3.peg.1431"/>
<dbReference type="OrthoDB" id="9810259at2"/>
<evidence type="ECO:0000256" key="8">
    <source>
        <dbReference type="ARBA" id="ARBA00023136"/>
    </source>
</evidence>
<evidence type="ECO:0000256" key="4">
    <source>
        <dbReference type="ARBA" id="ARBA00022692"/>
    </source>
</evidence>
<dbReference type="GO" id="GO:0006508">
    <property type="term" value="P:proteolysis"/>
    <property type="evidence" value="ECO:0007669"/>
    <property type="project" value="UniProtKB-KW"/>
</dbReference>
<evidence type="ECO:0000256" key="3">
    <source>
        <dbReference type="ARBA" id="ARBA00022670"/>
    </source>
</evidence>
<dbReference type="PROSITE" id="PS00855">
    <property type="entry name" value="SPASE_II"/>
    <property type="match status" value="1"/>
</dbReference>
<evidence type="ECO:0000256" key="10">
    <source>
        <dbReference type="RuleBase" id="RU000594"/>
    </source>
</evidence>
<dbReference type="RefSeq" id="WP_057755083.1">
    <property type="nucleotide sequence ID" value="NZ_AYYK01000004.1"/>
</dbReference>
<feature type="transmembrane region" description="Helical" evidence="9">
    <location>
        <begin position="60"/>
        <end position="78"/>
    </location>
</feature>
<feature type="active site" evidence="9">
    <location>
        <position position="115"/>
    </location>
</feature>
<sequence>MYTLTLIIGAAIVGADQLLKNWITANISFGEAQTIIPGLLSFTKVHNTGAAWSSFEGQTWFFYLVTAIAVAIILPLLIKAWRQKASLMYYTGLVFMLAGTIGNFIDRARQGFVVDMFQLDFINFPIFNIADLALTIGVALLFIFVIFFDRDEEEDHA</sequence>
<comment type="caution">
    <text evidence="9">Lacks conserved residue(s) required for the propagation of feature annotation.</text>
</comment>
<comment type="subcellular location">
    <subcellularLocation>
        <location evidence="9">Cell membrane</location>
        <topology evidence="9">Multi-pass membrane protein</topology>
    </subcellularLocation>
</comment>
<keyword evidence="12" id="KW-0449">Lipoprotein</keyword>
<evidence type="ECO:0000256" key="5">
    <source>
        <dbReference type="ARBA" id="ARBA00022750"/>
    </source>
</evidence>
<feature type="transmembrane region" description="Helical" evidence="9">
    <location>
        <begin position="125"/>
        <end position="148"/>
    </location>
</feature>
<dbReference type="UniPathway" id="UPA00665"/>
<reference evidence="12 13" key="1">
    <citation type="journal article" date="2015" name="Genome Announc.">
        <title>Expanding the biotechnology potential of lactobacilli through comparative genomics of 213 strains and associated genera.</title>
        <authorList>
            <person name="Sun Z."/>
            <person name="Harris H.M."/>
            <person name="McCann A."/>
            <person name="Guo C."/>
            <person name="Argimon S."/>
            <person name="Zhang W."/>
            <person name="Yang X."/>
            <person name="Jeffery I.B."/>
            <person name="Cooney J.C."/>
            <person name="Kagawa T.F."/>
            <person name="Liu W."/>
            <person name="Song Y."/>
            <person name="Salvetti E."/>
            <person name="Wrobel A."/>
            <person name="Rasinkangas P."/>
            <person name="Parkhill J."/>
            <person name="Rea M.C."/>
            <person name="O'Sullivan O."/>
            <person name="Ritari J."/>
            <person name="Douillard F.P."/>
            <person name="Paul Ross R."/>
            <person name="Yang R."/>
            <person name="Briner A.E."/>
            <person name="Felis G.E."/>
            <person name="de Vos W.M."/>
            <person name="Barrangou R."/>
            <person name="Klaenhammer T.R."/>
            <person name="Caufield P.W."/>
            <person name="Cui Y."/>
            <person name="Zhang H."/>
            <person name="O'Toole P.W."/>
        </authorList>
    </citation>
    <scope>NUCLEOTIDE SEQUENCE [LARGE SCALE GENOMIC DNA]</scope>
    <source>
        <strain evidence="12 13">DSM 20335</strain>
    </source>
</reference>
<organism evidence="12 13">
    <name type="scientific">Lapidilactobacillus dextrinicus DSM 20335</name>
    <dbReference type="NCBI Taxonomy" id="1423738"/>
    <lineage>
        <taxon>Bacteria</taxon>
        <taxon>Bacillati</taxon>
        <taxon>Bacillota</taxon>
        <taxon>Bacilli</taxon>
        <taxon>Lactobacillales</taxon>
        <taxon>Lactobacillaceae</taxon>
        <taxon>Lapidilactobacillus</taxon>
    </lineage>
</organism>
<keyword evidence="4 9" id="KW-0812">Transmembrane</keyword>
<protein>
    <recommendedName>
        <fullName evidence="9">Lipoprotein signal peptidase</fullName>
        <ecNumber evidence="9">3.4.23.36</ecNumber>
    </recommendedName>
    <alternativeName>
        <fullName evidence="9">Prolipoprotein signal peptidase</fullName>
    </alternativeName>
    <alternativeName>
        <fullName evidence="9">Signal peptidase II</fullName>
        <shortName evidence="9">SPase II</shortName>
    </alternativeName>
</protein>
<evidence type="ECO:0000256" key="7">
    <source>
        <dbReference type="ARBA" id="ARBA00022989"/>
    </source>
</evidence>
<evidence type="ECO:0000256" key="9">
    <source>
        <dbReference type="HAMAP-Rule" id="MF_00161"/>
    </source>
</evidence>